<evidence type="ECO:0000313" key="3">
    <source>
        <dbReference type="Proteomes" id="UP000008461"/>
    </source>
</evidence>
<dbReference type="RefSeq" id="WP_013763244.1">
    <property type="nucleotide sequence ID" value="NC_015510.1"/>
</dbReference>
<feature type="domain" description="Glyoxalase-like" evidence="1">
    <location>
        <begin position="10"/>
        <end position="183"/>
    </location>
</feature>
<dbReference type="Proteomes" id="UP000008461">
    <property type="component" value="Chromosome"/>
</dbReference>
<evidence type="ECO:0000259" key="1">
    <source>
        <dbReference type="Pfam" id="PF13468"/>
    </source>
</evidence>
<sequence>MPESIVHTTLDHLVITAPTLEVGINYLQETLGAMPQPGGIHPRMGTHNALLKLGDSCYLEVIAIKPDEPQAERSRWFDLDKLEADALPRLRTWVARTNDITKAQALAPAWFGNIEPMSRGDLSWLISIPADGSLPLGGICPSLIQWLNAPHPATKLSDVSCALLRVEAYHPLAAQVNETLERIGFEGAFSVSPLHPSEKPYLLAYIQTPSGVRKLTSQ</sequence>
<proteinExistence type="predicted"/>
<evidence type="ECO:0000313" key="2">
    <source>
        <dbReference type="EMBL" id="AEE48680.1"/>
    </source>
</evidence>
<dbReference type="KEGG" id="hhy:Halhy_0773"/>
<dbReference type="EMBL" id="CP002691">
    <property type="protein sequence ID" value="AEE48680.1"/>
    <property type="molecule type" value="Genomic_DNA"/>
</dbReference>
<protein>
    <recommendedName>
        <fullName evidence="1">Glyoxalase-like domain-containing protein</fullName>
    </recommendedName>
</protein>
<dbReference type="Gene3D" id="3.10.180.10">
    <property type="entry name" value="2,3-Dihydroxybiphenyl 1,2-Dioxygenase, domain 1"/>
    <property type="match status" value="1"/>
</dbReference>
<reference key="2">
    <citation type="submission" date="2011-04" db="EMBL/GenBank/DDBJ databases">
        <title>Complete sequence of chromosome of Haliscomenobacter hydrossis DSM 1100.</title>
        <authorList>
            <consortium name="US DOE Joint Genome Institute (JGI-PGF)"/>
            <person name="Lucas S."/>
            <person name="Han J."/>
            <person name="Lapidus A."/>
            <person name="Bruce D."/>
            <person name="Goodwin L."/>
            <person name="Pitluck S."/>
            <person name="Peters L."/>
            <person name="Kyrpides N."/>
            <person name="Mavromatis K."/>
            <person name="Ivanova N."/>
            <person name="Ovchinnikova G."/>
            <person name="Pagani I."/>
            <person name="Daligault H."/>
            <person name="Detter J.C."/>
            <person name="Han C."/>
            <person name="Land M."/>
            <person name="Hauser L."/>
            <person name="Markowitz V."/>
            <person name="Cheng J.-F."/>
            <person name="Hugenholtz P."/>
            <person name="Woyke T."/>
            <person name="Wu D."/>
            <person name="Verbarg S."/>
            <person name="Frueling A."/>
            <person name="Brambilla E."/>
            <person name="Klenk H.-P."/>
            <person name="Eisen J.A."/>
        </authorList>
    </citation>
    <scope>NUCLEOTIDE SEQUENCE</scope>
    <source>
        <strain>DSM 1100</strain>
    </source>
</reference>
<reference evidence="2 3" key="1">
    <citation type="journal article" date="2011" name="Stand. Genomic Sci.">
        <title>Complete genome sequence of Haliscomenobacter hydrossis type strain (O).</title>
        <authorList>
            <consortium name="US DOE Joint Genome Institute (JGI-PGF)"/>
            <person name="Daligault H."/>
            <person name="Lapidus A."/>
            <person name="Zeytun A."/>
            <person name="Nolan M."/>
            <person name="Lucas S."/>
            <person name="Del Rio T.G."/>
            <person name="Tice H."/>
            <person name="Cheng J.F."/>
            <person name="Tapia R."/>
            <person name="Han C."/>
            <person name="Goodwin L."/>
            <person name="Pitluck S."/>
            <person name="Liolios K."/>
            <person name="Pagani I."/>
            <person name="Ivanova N."/>
            <person name="Huntemann M."/>
            <person name="Mavromatis K."/>
            <person name="Mikhailova N."/>
            <person name="Pati A."/>
            <person name="Chen A."/>
            <person name="Palaniappan K."/>
            <person name="Land M."/>
            <person name="Hauser L."/>
            <person name="Brambilla E.M."/>
            <person name="Rohde M."/>
            <person name="Verbarg S."/>
            <person name="Goker M."/>
            <person name="Bristow J."/>
            <person name="Eisen J.A."/>
            <person name="Markowitz V."/>
            <person name="Hugenholtz P."/>
            <person name="Kyrpides N.C."/>
            <person name="Klenk H.P."/>
            <person name="Woyke T."/>
        </authorList>
    </citation>
    <scope>NUCLEOTIDE SEQUENCE [LARGE SCALE GENOMIC DNA]</scope>
    <source>
        <strain evidence="3">ATCC 27775 / DSM 1100 / LMG 10767 / O</strain>
    </source>
</reference>
<dbReference type="HOGENOM" id="CLU_083550_0_0_10"/>
<accession>F4L3S6</accession>
<keyword evidence="3" id="KW-1185">Reference proteome</keyword>
<dbReference type="STRING" id="760192.Halhy_0773"/>
<name>F4L3S6_HALH1</name>
<dbReference type="eggNOG" id="COG0346">
    <property type="taxonomic scope" value="Bacteria"/>
</dbReference>
<dbReference type="InterPro" id="IPR029068">
    <property type="entry name" value="Glyas_Bleomycin-R_OHBP_Dase"/>
</dbReference>
<organism evidence="2 3">
    <name type="scientific">Haliscomenobacter hydrossis (strain ATCC 27775 / DSM 1100 / LMG 10767 / O)</name>
    <dbReference type="NCBI Taxonomy" id="760192"/>
    <lineage>
        <taxon>Bacteria</taxon>
        <taxon>Pseudomonadati</taxon>
        <taxon>Bacteroidota</taxon>
        <taxon>Saprospiria</taxon>
        <taxon>Saprospirales</taxon>
        <taxon>Haliscomenobacteraceae</taxon>
        <taxon>Haliscomenobacter</taxon>
    </lineage>
</organism>
<gene>
    <name evidence="2" type="ordered locus">Halhy_0773</name>
</gene>
<dbReference type="Pfam" id="PF13468">
    <property type="entry name" value="Glyoxalase_3"/>
    <property type="match status" value="1"/>
</dbReference>
<dbReference type="InterPro" id="IPR025870">
    <property type="entry name" value="Glyoxalase-like_dom"/>
</dbReference>
<dbReference type="AlphaFoldDB" id="F4L3S6"/>